<dbReference type="Pfam" id="PF07228">
    <property type="entry name" value="SpoIIE"/>
    <property type="match status" value="1"/>
</dbReference>
<gene>
    <name evidence="5" type="ORF">AB0E61_14715</name>
</gene>
<evidence type="ECO:0000313" key="6">
    <source>
        <dbReference type="Proteomes" id="UP001550853"/>
    </source>
</evidence>
<dbReference type="EC" id="3.1.3.16" evidence="5"/>
<feature type="domain" description="PPM-type phosphatase" evidence="4">
    <location>
        <begin position="142"/>
        <end position="369"/>
    </location>
</feature>
<keyword evidence="3" id="KW-0472">Membrane</keyword>
<accession>A0ABV2Z0L2</accession>
<comment type="caution">
    <text evidence="5">The sequence shown here is derived from an EMBL/GenBank/DDBJ whole genome shotgun (WGS) entry which is preliminary data.</text>
</comment>
<evidence type="ECO:0000256" key="3">
    <source>
        <dbReference type="SAM" id="Phobius"/>
    </source>
</evidence>
<evidence type="ECO:0000256" key="1">
    <source>
        <dbReference type="ARBA" id="ARBA00022801"/>
    </source>
</evidence>
<feature type="compositionally biased region" description="Low complexity" evidence="2">
    <location>
        <begin position="372"/>
        <end position="388"/>
    </location>
</feature>
<dbReference type="InterPro" id="IPR052016">
    <property type="entry name" value="Bact_Sigma-Reg"/>
</dbReference>
<feature type="transmembrane region" description="Helical" evidence="3">
    <location>
        <begin position="12"/>
        <end position="31"/>
    </location>
</feature>
<reference evidence="5 6" key="1">
    <citation type="submission" date="2024-06" db="EMBL/GenBank/DDBJ databases">
        <title>The Natural Products Discovery Center: Release of the First 8490 Sequenced Strains for Exploring Actinobacteria Biosynthetic Diversity.</title>
        <authorList>
            <person name="Kalkreuter E."/>
            <person name="Kautsar S.A."/>
            <person name="Yang D."/>
            <person name="Bader C.D."/>
            <person name="Teijaro C.N."/>
            <person name="Fluegel L."/>
            <person name="Davis C.M."/>
            <person name="Simpson J.R."/>
            <person name="Lauterbach L."/>
            <person name="Steele A.D."/>
            <person name="Gui C."/>
            <person name="Meng S."/>
            <person name="Li G."/>
            <person name="Viehrig K."/>
            <person name="Ye F."/>
            <person name="Su P."/>
            <person name="Kiefer A.F."/>
            <person name="Nichols A."/>
            <person name="Cepeda A.J."/>
            <person name="Yan W."/>
            <person name="Fan B."/>
            <person name="Jiang Y."/>
            <person name="Adhikari A."/>
            <person name="Zheng C.-J."/>
            <person name="Schuster L."/>
            <person name="Cowan T.M."/>
            <person name="Smanski M.J."/>
            <person name="Chevrette M.G."/>
            <person name="De Carvalho L.P.S."/>
            <person name="Shen B."/>
        </authorList>
    </citation>
    <scope>NUCLEOTIDE SEQUENCE [LARGE SCALE GENOMIC DNA]</scope>
    <source>
        <strain evidence="5 6">NPDC033039</strain>
    </source>
</reference>
<evidence type="ECO:0000259" key="4">
    <source>
        <dbReference type="SMART" id="SM00331"/>
    </source>
</evidence>
<dbReference type="GO" id="GO:0004722">
    <property type="term" value="F:protein serine/threonine phosphatase activity"/>
    <property type="evidence" value="ECO:0007669"/>
    <property type="project" value="UniProtKB-EC"/>
</dbReference>
<dbReference type="Gene3D" id="3.60.40.10">
    <property type="entry name" value="PPM-type phosphatase domain"/>
    <property type="match status" value="1"/>
</dbReference>
<protein>
    <submittedName>
        <fullName evidence="5">PP2C family protein-serine/threonine phosphatase</fullName>
        <ecNumber evidence="5">3.1.3.16</ecNumber>
    </submittedName>
</protein>
<proteinExistence type="predicted"/>
<feature type="compositionally biased region" description="Basic and acidic residues" evidence="2">
    <location>
        <begin position="440"/>
        <end position="449"/>
    </location>
</feature>
<organism evidence="5 6">
    <name type="scientific">Streptomyces catenulae</name>
    <dbReference type="NCBI Taxonomy" id="66875"/>
    <lineage>
        <taxon>Bacteria</taxon>
        <taxon>Bacillati</taxon>
        <taxon>Actinomycetota</taxon>
        <taxon>Actinomycetes</taxon>
        <taxon>Kitasatosporales</taxon>
        <taxon>Streptomycetaceae</taxon>
        <taxon>Streptomyces</taxon>
    </lineage>
</organism>
<evidence type="ECO:0000256" key="2">
    <source>
        <dbReference type="SAM" id="MobiDB-lite"/>
    </source>
</evidence>
<feature type="region of interest" description="Disordered" evidence="2">
    <location>
        <begin position="372"/>
        <end position="449"/>
    </location>
</feature>
<dbReference type="Proteomes" id="UP001550853">
    <property type="component" value="Unassembled WGS sequence"/>
</dbReference>
<keyword evidence="1 5" id="KW-0378">Hydrolase</keyword>
<dbReference type="SMART" id="SM00331">
    <property type="entry name" value="PP2C_SIG"/>
    <property type="match status" value="1"/>
</dbReference>
<dbReference type="InterPro" id="IPR001932">
    <property type="entry name" value="PPM-type_phosphatase-like_dom"/>
</dbReference>
<keyword evidence="6" id="KW-1185">Reference proteome</keyword>
<dbReference type="PANTHER" id="PTHR43156">
    <property type="entry name" value="STAGE II SPORULATION PROTEIN E-RELATED"/>
    <property type="match status" value="1"/>
</dbReference>
<dbReference type="PANTHER" id="PTHR43156:SF2">
    <property type="entry name" value="STAGE II SPORULATION PROTEIN E"/>
    <property type="match status" value="1"/>
</dbReference>
<evidence type="ECO:0000313" key="5">
    <source>
        <dbReference type="EMBL" id="MEU3711334.1"/>
    </source>
</evidence>
<keyword evidence="3" id="KW-0812">Transmembrane</keyword>
<name>A0ABV2Z0L2_9ACTN</name>
<dbReference type="EMBL" id="JBEZVI010000010">
    <property type="protein sequence ID" value="MEU3711334.1"/>
    <property type="molecule type" value="Genomic_DNA"/>
</dbReference>
<dbReference type="InterPro" id="IPR036457">
    <property type="entry name" value="PPM-type-like_dom_sf"/>
</dbReference>
<sequence length="449" mass="46383">MSDGARADVTRTRWTFVLALPGLWVFAVLAWELSWPSSGQLLQLLAAAPAIACAGTGRRLCVVMGGLCALLALVPFDGAPPIGPGLPARAVNCAAILTVVCASYLTAGRRLRLVRELVRAREVAATAQRALLPPLPPRIGTVAPAALHLSADEGASMGGDLYDVVATRYGVRAVIGDVRGHGLAALATVAAMLGCFREAAHDEAELSGLLGRLERAHARHLAGRDPATDAAPLGPDAEEFVTILLLEIAPDGTARALNCGHPWPYRVAPGVVEPVVRAEPLPPLGLFPLPRALETTECGRLTPGEGLLLYTDGAHDARGVDGGFFPLVETVRRFAGARADAVVGGVHDALLRHARGRLTDDVALVMLSAAPPRASGPAPSGPASSGPAPAAPAPSGPGRPAARVEEPARPWRQALAPRRPAPVRPSAERPRSAAAAPRTAGDEASSHPV</sequence>
<keyword evidence="3" id="KW-1133">Transmembrane helix</keyword>
<dbReference type="RefSeq" id="WP_245654846.1">
    <property type="nucleotide sequence ID" value="NZ_JBEZVI010000010.1"/>
</dbReference>